<sequence>MSRIQLLLVVVCAITVTAIANRRGLQPSLVVVVLASAISFIPDLPRFALPADLILGVVLPPLLYSAALNLSVVSFARNLKPILTLGVGLVVVSTLATGLVAWWVVPGLALAPALVLGAVVAPPDAVAALAVGRRLGLPKRLMAILTGESLVNDAAALTIYTLTIAAVTGNHELFDDNPLLLFGYAAAVGALLGYALGVLVHWLRQRLRDSGLETALGLLVPFAAYLLAEEVHASGVLAVVVAGFTLGHRDIQTGFGTRLQARQVWASLDALLEAFVFAYMGLQCKFVFADLAGEISWQVFTLSALAVLGTVLLIRPVWVFVVFGQNRLLRGWLDRRTRGEARPRTSWRYMTVISWSGMRGVVTMAAAAGVPAITASGDAFPGREVIVALAFVVAVGTLLIQGPTLPPLIRALRISAPREQEEEAEATQTARGIERTAAEQRLRSIESDPPEGADPAVLAKLDRRLAAAIGAHRAADDRDADTERDAARMQGARETMVAVRRAILAAQREALAKAQRTGQLDDETVRRELERLDYEEAAAAAQ</sequence>
<protein>
    <submittedName>
        <fullName evidence="12">Monovalent cation:H+ antiporter, CPA1 family</fullName>
    </submittedName>
</protein>
<keyword evidence="5 10" id="KW-1133">Transmembrane helix</keyword>
<feature type="transmembrane region" description="Helical" evidence="10">
    <location>
        <begin position="385"/>
        <end position="405"/>
    </location>
</feature>
<feature type="transmembrane region" description="Helical" evidence="10">
    <location>
        <begin position="143"/>
        <end position="167"/>
    </location>
</feature>
<organism evidence="12 13">
    <name type="scientific">Prauserella marina</name>
    <dbReference type="NCBI Taxonomy" id="530584"/>
    <lineage>
        <taxon>Bacteria</taxon>
        <taxon>Bacillati</taxon>
        <taxon>Actinomycetota</taxon>
        <taxon>Actinomycetes</taxon>
        <taxon>Pseudonocardiales</taxon>
        <taxon>Pseudonocardiaceae</taxon>
        <taxon>Prauserella</taxon>
    </lineage>
</organism>
<evidence type="ECO:0000256" key="1">
    <source>
        <dbReference type="ARBA" id="ARBA00004651"/>
    </source>
</evidence>
<feature type="transmembrane region" description="Helical" evidence="10">
    <location>
        <begin position="53"/>
        <end position="75"/>
    </location>
</feature>
<comment type="function">
    <text evidence="10">Na(+)/H(+) antiporter that extrudes sodium in exchange for external protons.</text>
</comment>
<gene>
    <name evidence="12" type="ORF">SAMN05421630_101315</name>
</gene>
<feature type="transmembrane region" description="Helical" evidence="10">
    <location>
        <begin position="110"/>
        <end position="131"/>
    </location>
</feature>
<dbReference type="PANTHER" id="PTHR10110:SF86">
    <property type="entry name" value="SODIUM_HYDROGEN EXCHANGER 7"/>
    <property type="match status" value="1"/>
</dbReference>
<feature type="transmembrane region" description="Helical" evidence="10">
    <location>
        <begin position="347"/>
        <end position="373"/>
    </location>
</feature>
<dbReference type="RefSeq" id="WP_091795384.1">
    <property type="nucleotide sequence ID" value="NZ_CP016353.1"/>
</dbReference>
<evidence type="ECO:0000256" key="5">
    <source>
        <dbReference type="ARBA" id="ARBA00022989"/>
    </source>
</evidence>
<dbReference type="AlphaFoldDB" id="A0A1G6IL51"/>
<keyword evidence="9 10" id="KW-0739">Sodium transport</keyword>
<dbReference type="GO" id="GO:0098719">
    <property type="term" value="P:sodium ion import across plasma membrane"/>
    <property type="evidence" value="ECO:0007669"/>
    <property type="project" value="TreeGrafter"/>
</dbReference>
<dbReference type="STRING" id="530584.SAMN05421630_101315"/>
<feature type="transmembrane region" description="Helical" evidence="10">
    <location>
        <begin position="263"/>
        <end position="282"/>
    </location>
</feature>
<evidence type="ECO:0000256" key="9">
    <source>
        <dbReference type="ARBA" id="ARBA00023201"/>
    </source>
</evidence>
<feature type="transmembrane region" description="Helical" evidence="10">
    <location>
        <begin position="302"/>
        <end position="326"/>
    </location>
</feature>
<proteinExistence type="inferred from homology"/>
<feature type="transmembrane region" description="Helical" evidence="10">
    <location>
        <begin position="82"/>
        <end position="104"/>
    </location>
</feature>
<evidence type="ECO:0000256" key="6">
    <source>
        <dbReference type="ARBA" id="ARBA00023053"/>
    </source>
</evidence>
<dbReference type="PANTHER" id="PTHR10110">
    <property type="entry name" value="SODIUM/HYDROGEN EXCHANGER"/>
    <property type="match status" value="1"/>
</dbReference>
<feature type="domain" description="Cation/H+ exchanger transmembrane" evidence="11">
    <location>
        <begin position="13"/>
        <end position="410"/>
    </location>
</feature>
<dbReference type="GO" id="GO:0051453">
    <property type="term" value="P:regulation of intracellular pH"/>
    <property type="evidence" value="ECO:0007669"/>
    <property type="project" value="TreeGrafter"/>
</dbReference>
<evidence type="ECO:0000256" key="7">
    <source>
        <dbReference type="ARBA" id="ARBA00023065"/>
    </source>
</evidence>
<dbReference type="Proteomes" id="UP000199494">
    <property type="component" value="Unassembled WGS sequence"/>
</dbReference>
<evidence type="ECO:0000256" key="3">
    <source>
        <dbReference type="ARBA" id="ARBA00022475"/>
    </source>
</evidence>
<dbReference type="NCBIfam" id="TIGR00831">
    <property type="entry name" value="a_cpa1"/>
    <property type="match status" value="1"/>
</dbReference>
<feature type="transmembrane region" description="Helical" evidence="10">
    <location>
        <begin position="179"/>
        <end position="203"/>
    </location>
</feature>
<comment type="caution">
    <text evidence="10">Lacks conserved residue(s) required for the propagation of feature annotation.</text>
</comment>
<evidence type="ECO:0000313" key="12">
    <source>
        <dbReference type="EMBL" id="SDC07161.1"/>
    </source>
</evidence>
<dbReference type="OrthoDB" id="57886at2"/>
<dbReference type="Gene3D" id="6.10.140.1330">
    <property type="match status" value="1"/>
</dbReference>
<dbReference type="EMBL" id="FMZE01000001">
    <property type="protein sequence ID" value="SDC07161.1"/>
    <property type="molecule type" value="Genomic_DNA"/>
</dbReference>
<dbReference type="Pfam" id="PF00999">
    <property type="entry name" value="Na_H_Exchanger"/>
    <property type="match status" value="1"/>
</dbReference>
<keyword evidence="13" id="KW-1185">Reference proteome</keyword>
<evidence type="ECO:0000256" key="2">
    <source>
        <dbReference type="ARBA" id="ARBA00022448"/>
    </source>
</evidence>
<dbReference type="GO" id="GO:0015386">
    <property type="term" value="F:potassium:proton antiporter activity"/>
    <property type="evidence" value="ECO:0007669"/>
    <property type="project" value="TreeGrafter"/>
</dbReference>
<evidence type="ECO:0000256" key="4">
    <source>
        <dbReference type="ARBA" id="ARBA00022692"/>
    </source>
</evidence>
<dbReference type="GO" id="GO:0005886">
    <property type="term" value="C:plasma membrane"/>
    <property type="evidence" value="ECO:0007669"/>
    <property type="project" value="UniProtKB-SubCell"/>
</dbReference>
<evidence type="ECO:0000256" key="8">
    <source>
        <dbReference type="ARBA" id="ARBA00023136"/>
    </source>
</evidence>
<keyword evidence="2 10" id="KW-0813">Transport</keyword>
<dbReference type="InterPro" id="IPR004705">
    <property type="entry name" value="Cation/H_exchanger_CPA1_bac"/>
</dbReference>
<evidence type="ECO:0000313" key="13">
    <source>
        <dbReference type="Proteomes" id="UP000199494"/>
    </source>
</evidence>
<name>A0A1G6IL51_9PSEU</name>
<evidence type="ECO:0000259" key="11">
    <source>
        <dbReference type="Pfam" id="PF00999"/>
    </source>
</evidence>
<accession>A0A1G6IL51</accession>
<dbReference type="InterPro" id="IPR006153">
    <property type="entry name" value="Cation/H_exchanger_TM"/>
</dbReference>
<reference evidence="12 13" key="1">
    <citation type="submission" date="2016-10" db="EMBL/GenBank/DDBJ databases">
        <authorList>
            <person name="de Groot N.N."/>
        </authorList>
    </citation>
    <scope>NUCLEOTIDE SEQUENCE [LARGE SCALE GENOMIC DNA]</scope>
    <source>
        <strain evidence="12 13">CGMCC 4.5506</strain>
    </source>
</reference>
<comment type="similarity">
    <text evidence="10">Belongs to the monovalent cation:proton antiporter 1 (CPA1) transporter (TC 2.A.36) family.</text>
</comment>
<evidence type="ECO:0000256" key="10">
    <source>
        <dbReference type="RuleBase" id="RU366002"/>
    </source>
</evidence>
<comment type="subcellular location">
    <subcellularLocation>
        <location evidence="1 10">Cell membrane</location>
        <topology evidence="1 10">Multi-pass membrane protein</topology>
    </subcellularLocation>
</comment>
<keyword evidence="6 10" id="KW-0915">Sodium</keyword>
<dbReference type="InterPro" id="IPR018422">
    <property type="entry name" value="Cation/H_exchanger_CPA1"/>
</dbReference>
<keyword evidence="8 10" id="KW-0472">Membrane</keyword>
<keyword evidence="4 10" id="KW-0812">Transmembrane</keyword>
<dbReference type="GO" id="GO:0015385">
    <property type="term" value="F:sodium:proton antiporter activity"/>
    <property type="evidence" value="ECO:0007669"/>
    <property type="project" value="InterPro"/>
</dbReference>
<keyword evidence="10" id="KW-0050">Antiport</keyword>
<keyword evidence="7 10" id="KW-0406">Ion transport</keyword>
<keyword evidence="3 10" id="KW-1003">Cell membrane</keyword>